<protein>
    <submittedName>
        <fullName evidence="1">Uncharacterized protein</fullName>
    </submittedName>
</protein>
<evidence type="ECO:0000313" key="2">
    <source>
        <dbReference type="Proteomes" id="UP000276603"/>
    </source>
</evidence>
<dbReference type="Proteomes" id="UP000276603">
    <property type="component" value="Unassembled WGS sequence"/>
</dbReference>
<name>A0A3B0CFI3_9FLAO</name>
<dbReference type="RefSeq" id="WP_120709728.1">
    <property type="nucleotide sequence ID" value="NZ_RBCJ01000001.1"/>
</dbReference>
<accession>A0A3B0CFI3</accession>
<keyword evidence="2" id="KW-1185">Reference proteome</keyword>
<gene>
    <name evidence="1" type="ORF">D7Z94_01435</name>
</gene>
<dbReference type="EMBL" id="RBCJ01000001">
    <property type="protein sequence ID" value="RKN82537.1"/>
    <property type="molecule type" value="Genomic_DNA"/>
</dbReference>
<proteinExistence type="predicted"/>
<evidence type="ECO:0000313" key="1">
    <source>
        <dbReference type="EMBL" id="RKN82537.1"/>
    </source>
</evidence>
<comment type="caution">
    <text evidence="1">The sequence shown here is derived from an EMBL/GenBank/DDBJ whole genome shotgun (WGS) entry which is preliminary data.</text>
</comment>
<organism evidence="1 2">
    <name type="scientific">Ulvibacterium marinum</name>
    <dbReference type="NCBI Taxonomy" id="2419782"/>
    <lineage>
        <taxon>Bacteria</taxon>
        <taxon>Pseudomonadati</taxon>
        <taxon>Bacteroidota</taxon>
        <taxon>Flavobacteriia</taxon>
        <taxon>Flavobacteriales</taxon>
        <taxon>Flavobacteriaceae</taxon>
        <taxon>Ulvibacterium</taxon>
    </lineage>
</organism>
<sequence length="59" mass="6505">MQVVNIPNAKISSTEGNLPNGFFNAIKSTIETPTIAGIQAVALIFWALKLWQTTFRFHG</sequence>
<dbReference type="AlphaFoldDB" id="A0A3B0CFI3"/>
<reference evidence="1 2" key="1">
    <citation type="submission" date="2018-10" db="EMBL/GenBank/DDBJ databases">
        <title>Ulvibacterium marinum gen. nov., sp. nov., a novel marine bacterium of the family Flavobacteriaceae, isolated from a culture of the green alga Ulva prolifera.</title>
        <authorList>
            <person name="Zhang Z."/>
        </authorList>
    </citation>
    <scope>NUCLEOTIDE SEQUENCE [LARGE SCALE GENOMIC DNA]</scope>
    <source>
        <strain evidence="1 2">CCMM003</strain>
    </source>
</reference>